<name>A0ABQ4N9W9_9BACL</name>
<keyword evidence="3" id="KW-1185">Reference proteome</keyword>
<dbReference type="PROSITE" id="PS51257">
    <property type="entry name" value="PROKAR_LIPOPROTEIN"/>
    <property type="match status" value="1"/>
</dbReference>
<reference evidence="2 3" key="1">
    <citation type="submission" date="2021-04" db="EMBL/GenBank/DDBJ databases">
        <title>Draft genome sequence of Paenibacillus cisolokensis, LC2-13A.</title>
        <authorList>
            <person name="Uke A."/>
            <person name="Chhe C."/>
            <person name="Baramee S."/>
            <person name="Kosugi A."/>
        </authorList>
    </citation>
    <scope>NUCLEOTIDE SEQUENCE [LARGE SCALE GENOMIC DNA]</scope>
    <source>
        <strain evidence="2 3">LC2-13A</strain>
    </source>
</reference>
<sequence length="66" mass="7173">MKRSGRRKPWMLAILVMALLLSACGSGGDPADSAGAEPEKSGEKVKLQMWFWQGAAFEKLFRSSTG</sequence>
<dbReference type="RefSeq" id="WP_244863565.1">
    <property type="nucleotide sequence ID" value="NZ_BOVJ01000115.1"/>
</dbReference>
<proteinExistence type="predicted"/>
<feature type="chain" id="PRO_5045913371" description="ABC transporter substrate-binding protein" evidence="1">
    <location>
        <begin position="28"/>
        <end position="66"/>
    </location>
</feature>
<dbReference type="Proteomes" id="UP000680304">
    <property type="component" value="Unassembled WGS sequence"/>
</dbReference>
<comment type="caution">
    <text evidence="2">The sequence shown here is derived from an EMBL/GenBank/DDBJ whole genome shotgun (WGS) entry which is preliminary data.</text>
</comment>
<dbReference type="EMBL" id="BOVJ01000115">
    <property type="protein sequence ID" value="GIQ64990.1"/>
    <property type="molecule type" value="Genomic_DNA"/>
</dbReference>
<evidence type="ECO:0000313" key="3">
    <source>
        <dbReference type="Proteomes" id="UP000680304"/>
    </source>
</evidence>
<organism evidence="2 3">
    <name type="scientific">Paenibacillus cisolokensis</name>
    <dbReference type="NCBI Taxonomy" id="1658519"/>
    <lineage>
        <taxon>Bacteria</taxon>
        <taxon>Bacillati</taxon>
        <taxon>Bacillota</taxon>
        <taxon>Bacilli</taxon>
        <taxon>Bacillales</taxon>
        <taxon>Paenibacillaceae</taxon>
        <taxon>Paenibacillus</taxon>
    </lineage>
</organism>
<gene>
    <name evidence="2" type="ORF">PACILC2_35580</name>
</gene>
<protein>
    <recommendedName>
        <fullName evidence="4">ABC transporter substrate-binding protein</fullName>
    </recommendedName>
</protein>
<evidence type="ECO:0008006" key="4">
    <source>
        <dbReference type="Google" id="ProtNLM"/>
    </source>
</evidence>
<accession>A0ABQ4N9W9</accession>
<evidence type="ECO:0000313" key="2">
    <source>
        <dbReference type="EMBL" id="GIQ64990.1"/>
    </source>
</evidence>
<evidence type="ECO:0000256" key="1">
    <source>
        <dbReference type="SAM" id="SignalP"/>
    </source>
</evidence>
<feature type="signal peptide" evidence="1">
    <location>
        <begin position="1"/>
        <end position="27"/>
    </location>
</feature>
<keyword evidence="1" id="KW-0732">Signal</keyword>